<evidence type="ECO:0000256" key="1">
    <source>
        <dbReference type="ARBA" id="ARBA00009673"/>
    </source>
</evidence>
<keyword evidence="2" id="KW-0963">Cytoplasm</keyword>
<dbReference type="Pfam" id="PF02580">
    <property type="entry name" value="Tyr_Deacylase"/>
    <property type="match status" value="1"/>
</dbReference>
<dbReference type="InterPro" id="IPR023509">
    <property type="entry name" value="DTD-like_sf"/>
</dbReference>
<sequence>MRAVIQRVKEAKVVVAGEEVARIGKGLLVLLGVSKEDGQEDVAYLARKIAHLRVFEDEKGKLNLSLKDTGGAVLLVSNFTLYGDCRKGHRPSFDKAAPPEMAERLYLALAEELRQNGLSVALGKFRARMEVFLVNDGPVTLLLDSKKNF</sequence>
<comment type="subcellular location">
    <subcellularLocation>
        <location evidence="2">Cytoplasm</location>
    </subcellularLocation>
</comment>
<accession>A0A7V5NZ66</accession>
<dbReference type="GO" id="GO:0106026">
    <property type="term" value="F:Gly-tRNA(Ala) deacylase activity"/>
    <property type="evidence" value="ECO:0007669"/>
    <property type="project" value="UniProtKB-UniRule"/>
</dbReference>
<organism evidence="3">
    <name type="scientific">Thermodesulfatator atlanticus</name>
    <dbReference type="NCBI Taxonomy" id="501497"/>
    <lineage>
        <taxon>Bacteria</taxon>
        <taxon>Pseudomonadati</taxon>
        <taxon>Thermodesulfobacteriota</taxon>
        <taxon>Thermodesulfobacteria</taxon>
        <taxon>Thermodesulfobacteriales</taxon>
        <taxon>Thermodesulfatatoraceae</taxon>
        <taxon>Thermodesulfatator</taxon>
    </lineage>
</organism>
<dbReference type="GO" id="GO:0043908">
    <property type="term" value="F:Ser(Gly)-tRNA(Ala) hydrolase activity"/>
    <property type="evidence" value="ECO:0007669"/>
    <property type="project" value="UniProtKB-UniRule"/>
</dbReference>
<comment type="catalytic activity">
    <reaction evidence="2">
        <text>glycyl-tRNA(Ala) + H2O = tRNA(Ala) + glycine + H(+)</text>
        <dbReference type="Rhea" id="RHEA:53744"/>
        <dbReference type="Rhea" id="RHEA-COMP:9657"/>
        <dbReference type="Rhea" id="RHEA-COMP:13640"/>
        <dbReference type="ChEBI" id="CHEBI:15377"/>
        <dbReference type="ChEBI" id="CHEBI:15378"/>
        <dbReference type="ChEBI" id="CHEBI:57305"/>
        <dbReference type="ChEBI" id="CHEBI:78442"/>
        <dbReference type="ChEBI" id="CHEBI:78522"/>
    </reaction>
</comment>
<protein>
    <recommendedName>
        <fullName evidence="2">D-aminoacyl-tRNA deacylase</fullName>
        <shortName evidence="2">DTD</shortName>
        <ecNumber evidence="2">3.1.1.96</ecNumber>
    </recommendedName>
    <alternativeName>
        <fullName evidence="2">Gly-tRNA(Ala) deacylase</fullName>
        <ecNumber evidence="2">3.1.1.-</ecNumber>
    </alternativeName>
</protein>
<dbReference type="AlphaFoldDB" id="A0A7V5NZ66"/>
<reference evidence="3" key="1">
    <citation type="journal article" date="2020" name="mSystems">
        <title>Genome- and Community-Level Interaction Insights into Carbon Utilization and Element Cycling Functions of Hydrothermarchaeota in Hydrothermal Sediment.</title>
        <authorList>
            <person name="Zhou Z."/>
            <person name="Liu Y."/>
            <person name="Xu W."/>
            <person name="Pan J."/>
            <person name="Luo Z.H."/>
            <person name="Li M."/>
        </authorList>
    </citation>
    <scope>NUCLEOTIDE SEQUENCE [LARGE SCALE GENOMIC DNA]</scope>
    <source>
        <strain evidence="3">HyVt-533</strain>
    </source>
</reference>
<keyword evidence="2" id="KW-0820">tRNA-binding</keyword>
<dbReference type="EC" id="3.1.1.-" evidence="2"/>
<keyword evidence="2 3" id="KW-0378">Hydrolase</keyword>
<comment type="catalytic activity">
    <reaction evidence="2">
        <text>a D-aminoacyl-tRNA + H2O = a tRNA + a D-alpha-amino acid + H(+)</text>
        <dbReference type="Rhea" id="RHEA:13953"/>
        <dbReference type="Rhea" id="RHEA-COMP:10123"/>
        <dbReference type="Rhea" id="RHEA-COMP:10124"/>
        <dbReference type="ChEBI" id="CHEBI:15377"/>
        <dbReference type="ChEBI" id="CHEBI:15378"/>
        <dbReference type="ChEBI" id="CHEBI:59871"/>
        <dbReference type="ChEBI" id="CHEBI:78442"/>
        <dbReference type="ChEBI" id="CHEBI:79333"/>
        <dbReference type="EC" id="3.1.1.96"/>
    </reaction>
</comment>
<proteinExistence type="inferred from homology"/>
<comment type="caution">
    <text evidence="3">The sequence shown here is derived from an EMBL/GenBank/DDBJ whole genome shotgun (WGS) entry which is preliminary data.</text>
</comment>
<dbReference type="EC" id="3.1.1.96" evidence="2"/>
<dbReference type="CDD" id="cd00563">
    <property type="entry name" value="Dtyr_deacylase"/>
    <property type="match status" value="1"/>
</dbReference>
<dbReference type="PANTHER" id="PTHR10472">
    <property type="entry name" value="D-TYROSYL-TRNA TYR DEACYLASE"/>
    <property type="match status" value="1"/>
</dbReference>
<dbReference type="NCBIfam" id="TIGR00256">
    <property type="entry name" value="D-aminoacyl-tRNA deacylase"/>
    <property type="match status" value="1"/>
</dbReference>
<comment type="function">
    <text evidence="2">An aminoacyl-tRNA editing enzyme that deacylates mischarged D-aminoacyl-tRNAs. Also deacylates mischarged glycyl-tRNA(Ala), protecting cells against glycine mischarging by AlaRS. Acts via tRNA-based rather than protein-based catalysis; rejects L-amino acids rather than detecting D-amino acids in the active site. By recycling D-aminoacyl-tRNA to D-amino acids and free tRNA molecules, this enzyme counteracts the toxicity associated with the formation of D-aminoacyl-tRNA entities in vivo and helps enforce protein L-homochirality.</text>
</comment>
<dbReference type="GO" id="GO:0005737">
    <property type="term" value="C:cytoplasm"/>
    <property type="evidence" value="ECO:0007669"/>
    <property type="project" value="UniProtKB-SubCell"/>
</dbReference>
<comment type="subunit">
    <text evidence="2">Homodimer.</text>
</comment>
<dbReference type="EMBL" id="DROK01000082">
    <property type="protein sequence ID" value="HHI96758.1"/>
    <property type="molecule type" value="Genomic_DNA"/>
</dbReference>
<dbReference type="PANTHER" id="PTHR10472:SF5">
    <property type="entry name" value="D-AMINOACYL-TRNA DEACYLASE 1"/>
    <property type="match status" value="1"/>
</dbReference>
<dbReference type="HAMAP" id="MF_00518">
    <property type="entry name" value="Deacylase_Dtd"/>
    <property type="match status" value="1"/>
</dbReference>
<feature type="short sequence motif" description="Gly-cisPro motif, important for rejection of L-amino acids" evidence="2">
    <location>
        <begin position="137"/>
        <end position="138"/>
    </location>
</feature>
<dbReference type="GO" id="GO:0019478">
    <property type="term" value="P:D-amino acid catabolic process"/>
    <property type="evidence" value="ECO:0007669"/>
    <property type="project" value="UniProtKB-UniRule"/>
</dbReference>
<dbReference type="Proteomes" id="UP000886101">
    <property type="component" value="Unassembled WGS sequence"/>
</dbReference>
<keyword evidence="2" id="KW-0694">RNA-binding</keyword>
<evidence type="ECO:0000313" key="3">
    <source>
        <dbReference type="EMBL" id="HHI96758.1"/>
    </source>
</evidence>
<dbReference type="SUPFAM" id="SSF69500">
    <property type="entry name" value="DTD-like"/>
    <property type="match status" value="1"/>
</dbReference>
<dbReference type="Gene3D" id="3.50.80.10">
    <property type="entry name" value="D-tyrosyl-tRNA(Tyr) deacylase"/>
    <property type="match status" value="1"/>
</dbReference>
<comment type="similarity">
    <text evidence="1 2">Belongs to the DTD family.</text>
</comment>
<name>A0A7V5NZ66_9BACT</name>
<gene>
    <name evidence="2" type="primary">dtd</name>
    <name evidence="3" type="ORF">ENJ96_02805</name>
</gene>
<dbReference type="GO" id="GO:0000049">
    <property type="term" value="F:tRNA binding"/>
    <property type="evidence" value="ECO:0007669"/>
    <property type="project" value="UniProtKB-UniRule"/>
</dbReference>
<comment type="domain">
    <text evidence="2">A Gly-cisPro motif from one monomer fits into the active site of the other monomer to allow specific chiral rejection of L-amino acids.</text>
</comment>
<dbReference type="FunFam" id="3.50.80.10:FF:000001">
    <property type="entry name" value="D-aminoacyl-tRNA deacylase"/>
    <property type="match status" value="1"/>
</dbReference>
<evidence type="ECO:0000256" key="2">
    <source>
        <dbReference type="HAMAP-Rule" id="MF_00518"/>
    </source>
</evidence>
<dbReference type="GO" id="GO:0051500">
    <property type="term" value="F:D-tyrosyl-tRNA(Tyr) deacylase activity"/>
    <property type="evidence" value="ECO:0007669"/>
    <property type="project" value="TreeGrafter"/>
</dbReference>
<dbReference type="InterPro" id="IPR003732">
    <property type="entry name" value="Daa-tRNA_deacyls_DTD"/>
</dbReference>